<keyword evidence="3" id="KW-1185">Reference proteome</keyword>
<reference evidence="2 3" key="1">
    <citation type="submission" date="2024-01" db="EMBL/GenBank/DDBJ databases">
        <title>Genome assemblies of Stephania.</title>
        <authorList>
            <person name="Yang L."/>
        </authorList>
    </citation>
    <scope>NUCLEOTIDE SEQUENCE [LARGE SCALE GENOMIC DNA]</scope>
    <source>
        <strain evidence="2">QJT</strain>
        <tissue evidence="2">Leaf</tissue>
    </source>
</reference>
<feature type="signal peptide" evidence="1">
    <location>
        <begin position="1"/>
        <end position="17"/>
    </location>
</feature>
<evidence type="ECO:0000256" key="1">
    <source>
        <dbReference type="SAM" id="SignalP"/>
    </source>
</evidence>
<evidence type="ECO:0008006" key="4">
    <source>
        <dbReference type="Google" id="ProtNLM"/>
    </source>
</evidence>
<dbReference type="AlphaFoldDB" id="A0AAP0P8K1"/>
<proteinExistence type="predicted"/>
<evidence type="ECO:0000313" key="2">
    <source>
        <dbReference type="EMBL" id="KAK9131516.1"/>
    </source>
</evidence>
<feature type="chain" id="PRO_5042893953" description="Secreted protein" evidence="1">
    <location>
        <begin position="18"/>
        <end position="73"/>
    </location>
</feature>
<protein>
    <recommendedName>
        <fullName evidence="4">Secreted protein</fullName>
    </recommendedName>
</protein>
<dbReference type="Proteomes" id="UP001417504">
    <property type="component" value="Unassembled WGS sequence"/>
</dbReference>
<evidence type="ECO:0000313" key="3">
    <source>
        <dbReference type="Proteomes" id="UP001417504"/>
    </source>
</evidence>
<accession>A0AAP0P8K1</accession>
<comment type="caution">
    <text evidence="2">The sequence shown here is derived from an EMBL/GenBank/DDBJ whole genome shotgun (WGS) entry which is preliminary data.</text>
</comment>
<keyword evidence="1" id="KW-0732">Signal</keyword>
<dbReference type="EMBL" id="JBBNAE010000004">
    <property type="protein sequence ID" value="KAK9131516.1"/>
    <property type="molecule type" value="Genomic_DNA"/>
</dbReference>
<sequence length="73" mass="8386">MQLWPHILLWLCISAEGPLLPEMQEMILIMVEVLMFELKNGFVEIGNLMSKSFSFSFHFSCSDSPGDLTEVNY</sequence>
<gene>
    <name evidence="2" type="ORF">Sjap_012003</name>
</gene>
<organism evidence="2 3">
    <name type="scientific">Stephania japonica</name>
    <dbReference type="NCBI Taxonomy" id="461633"/>
    <lineage>
        <taxon>Eukaryota</taxon>
        <taxon>Viridiplantae</taxon>
        <taxon>Streptophyta</taxon>
        <taxon>Embryophyta</taxon>
        <taxon>Tracheophyta</taxon>
        <taxon>Spermatophyta</taxon>
        <taxon>Magnoliopsida</taxon>
        <taxon>Ranunculales</taxon>
        <taxon>Menispermaceae</taxon>
        <taxon>Menispermoideae</taxon>
        <taxon>Cissampelideae</taxon>
        <taxon>Stephania</taxon>
    </lineage>
</organism>
<name>A0AAP0P8K1_9MAGN</name>